<protein>
    <submittedName>
        <fullName evidence="2">Site-specific integrase</fullName>
    </submittedName>
</protein>
<dbReference type="NCBIfam" id="NF041502">
    <property type="entry name" value="integrase_1"/>
    <property type="match status" value="1"/>
</dbReference>
<gene>
    <name evidence="2" type="ORF">ACFFJH_08540</name>
</gene>
<dbReference type="InterPro" id="IPR013762">
    <property type="entry name" value="Integrase-like_cat_sf"/>
</dbReference>
<dbReference type="Proteomes" id="UP001589844">
    <property type="component" value="Unassembled WGS sequence"/>
</dbReference>
<dbReference type="InterPro" id="IPR048120">
    <property type="entry name" value="Integrase-like"/>
</dbReference>
<dbReference type="InterPro" id="IPR011010">
    <property type="entry name" value="DNA_brk_join_enz"/>
</dbReference>
<proteinExistence type="predicted"/>
<evidence type="ECO:0000313" key="3">
    <source>
        <dbReference type="Proteomes" id="UP001589844"/>
    </source>
</evidence>
<dbReference type="EMBL" id="JBHLXJ010000009">
    <property type="protein sequence ID" value="MFC0349853.1"/>
    <property type="molecule type" value="Genomic_DNA"/>
</dbReference>
<sequence>MDIRSSQKAQDVDDFLPPLVRTLRGSAFDPRSTRWSFHDGVETFSFNFKLLPAQVSPALVLSIKRVLIWYSENLSPGQLATHFSNIKRFLRFVSESHNEIEEILVQDLMNYRASLSFRDEWYLGAVVSCFKKWYELKIPGVSKDAILFLDQIRLRGSVKGEAILTMDANNGPFTNIEVKAIRDALNDAYANGSVSLEDFVLVYLFILLGQRSRQFALLKVCDLFVCEVEAGRLEYVLRIPRVKQGAADCRADFTDRVITSDFGELLYQYANLTREGFVKLLEDPRQAPLFPTHRSNLNQPPQFKYHKTSKVLAQSVTKTLDRLKVWSERTGQQLNITTTRFRRTIGTRAAKEGHGELIIAELLDHTDTQSVGVYVRATPEIIERIDEAISLKLAPLARAFKGTLINNERDALRGNDPSSRIVDPRFNEDFKPMGNCGRHGSCHFHVPIACYTCKSFQAWSDGPHEKVLTYLVEERERQLKSTDERIASINDRTILAVAQVVRLCRGSLSNDGNVQ</sequence>
<dbReference type="RefSeq" id="WP_390211668.1">
    <property type="nucleotide sequence ID" value="NZ_JBHLXJ010000009.1"/>
</dbReference>
<keyword evidence="1" id="KW-0233">DNA recombination</keyword>
<comment type="caution">
    <text evidence="2">The sequence shown here is derived from an EMBL/GenBank/DDBJ whole genome shotgun (WGS) entry which is preliminary data.</text>
</comment>
<dbReference type="Gene3D" id="1.10.443.10">
    <property type="entry name" value="Intergrase catalytic core"/>
    <property type="match status" value="1"/>
</dbReference>
<accession>A0ABV6IE21</accession>
<evidence type="ECO:0000256" key="1">
    <source>
        <dbReference type="ARBA" id="ARBA00023172"/>
    </source>
</evidence>
<reference evidence="2 3" key="1">
    <citation type="submission" date="2024-09" db="EMBL/GenBank/DDBJ databases">
        <authorList>
            <person name="Sun Q."/>
            <person name="Mori K."/>
        </authorList>
    </citation>
    <scope>NUCLEOTIDE SEQUENCE [LARGE SCALE GENOMIC DNA]</scope>
    <source>
        <strain evidence="2 3">CCM 8677</strain>
    </source>
</reference>
<evidence type="ECO:0000313" key="2">
    <source>
        <dbReference type="EMBL" id="MFC0349853.1"/>
    </source>
</evidence>
<organism evidence="2 3">
    <name type="scientific">Undibacterium danionis</name>
    <dbReference type="NCBI Taxonomy" id="1812100"/>
    <lineage>
        <taxon>Bacteria</taxon>
        <taxon>Pseudomonadati</taxon>
        <taxon>Pseudomonadota</taxon>
        <taxon>Betaproteobacteria</taxon>
        <taxon>Burkholderiales</taxon>
        <taxon>Oxalobacteraceae</taxon>
        <taxon>Undibacterium</taxon>
    </lineage>
</organism>
<name>A0ABV6IE21_9BURK</name>
<dbReference type="SUPFAM" id="SSF56349">
    <property type="entry name" value="DNA breaking-rejoining enzymes"/>
    <property type="match status" value="1"/>
</dbReference>
<keyword evidence="3" id="KW-1185">Reference proteome</keyword>